<keyword evidence="5 10" id="KW-0547">Nucleotide-binding</keyword>
<dbReference type="OrthoDB" id="305353at2759"/>
<dbReference type="InterPro" id="IPR017441">
    <property type="entry name" value="Protein_kinase_ATP_BS"/>
</dbReference>
<feature type="region of interest" description="Disordered" evidence="11">
    <location>
        <begin position="307"/>
        <end position="338"/>
    </location>
</feature>
<evidence type="ECO:0000256" key="1">
    <source>
        <dbReference type="ARBA" id="ARBA00010886"/>
    </source>
</evidence>
<dbReference type="STRING" id="5888.A0BIV6"/>
<dbReference type="Gene3D" id="3.30.200.20">
    <property type="entry name" value="Phosphorylase Kinase, domain 1"/>
    <property type="match status" value="1"/>
</dbReference>
<dbReference type="PANTHER" id="PTHR44899:SF6">
    <property type="entry name" value="SERINE_THREONINE PROTEIN KINASE"/>
    <property type="match status" value="1"/>
</dbReference>
<dbReference type="EMBL" id="CT867997">
    <property type="protein sequence ID" value="CAK58473.1"/>
    <property type="molecule type" value="Genomic_DNA"/>
</dbReference>
<dbReference type="SMART" id="SM00220">
    <property type="entry name" value="S_TKc"/>
    <property type="match status" value="1"/>
</dbReference>
<proteinExistence type="inferred from homology"/>
<feature type="compositionally biased region" description="Low complexity" evidence="11">
    <location>
        <begin position="387"/>
        <end position="396"/>
    </location>
</feature>
<dbReference type="Pfam" id="PF00069">
    <property type="entry name" value="Pkinase"/>
    <property type="match status" value="1"/>
</dbReference>
<dbReference type="InterPro" id="IPR008271">
    <property type="entry name" value="Ser/Thr_kinase_AS"/>
</dbReference>
<evidence type="ECO:0000256" key="5">
    <source>
        <dbReference type="ARBA" id="ARBA00022741"/>
    </source>
</evidence>
<feature type="compositionally biased region" description="Polar residues" evidence="11">
    <location>
        <begin position="397"/>
        <end position="415"/>
    </location>
</feature>
<evidence type="ECO:0000256" key="11">
    <source>
        <dbReference type="SAM" id="MobiDB-lite"/>
    </source>
</evidence>
<dbReference type="EC" id="2.7.11.1" evidence="2"/>
<evidence type="ECO:0000256" key="2">
    <source>
        <dbReference type="ARBA" id="ARBA00012513"/>
    </source>
</evidence>
<evidence type="ECO:0000256" key="3">
    <source>
        <dbReference type="ARBA" id="ARBA00022527"/>
    </source>
</evidence>
<feature type="region of interest" description="Disordered" evidence="11">
    <location>
        <begin position="615"/>
        <end position="684"/>
    </location>
</feature>
<dbReference type="InParanoid" id="A0BIV6"/>
<keyword evidence="7 10" id="KW-0067">ATP-binding</keyword>
<feature type="region of interest" description="Disordered" evidence="11">
    <location>
        <begin position="387"/>
        <end position="469"/>
    </location>
</feature>
<evidence type="ECO:0000313" key="13">
    <source>
        <dbReference type="EMBL" id="CAK58473.1"/>
    </source>
</evidence>
<dbReference type="GeneID" id="5011655"/>
<comment type="catalytic activity">
    <reaction evidence="8">
        <text>L-threonyl-[protein] + ATP = O-phospho-L-threonyl-[protein] + ADP + H(+)</text>
        <dbReference type="Rhea" id="RHEA:46608"/>
        <dbReference type="Rhea" id="RHEA-COMP:11060"/>
        <dbReference type="Rhea" id="RHEA-COMP:11605"/>
        <dbReference type="ChEBI" id="CHEBI:15378"/>
        <dbReference type="ChEBI" id="CHEBI:30013"/>
        <dbReference type="ChEBI" id="CHEBI:30616"/>
        <dbReference type="ChEBI" id="CHEBI:61977"/>
        <dbReference type="ChEBI" id="CHEBI:456216"/>
        <dbReference type="EC" id="2.7.11.1"/>
    </reaction>
</comment>
<keyword evidence="4" id="KW-0808">Transferase</keyword>
<evidence type="ECO:0000256" key="9">
    <source>
        <dbReference type="ARBA" id="ARBA00048679"/>
    </source>
</evidence>
<comment type="catalytic activity">
    <reaction evidence="9">
        <text>L-seryl-[protein] + ATP = O-phospho-L-seryl-[protein] + ADP + H(+)</text>
        <dbReference type="Rhea" id="RHEA:17989"/>
        <dbReference type="Rhea" id="RHEA-COMP:9863"/>
        <dbReference type="Rhea" id="RHEA-COMP:11604"/>
        <dbReference type="ChEBI" id="CHEBI:15378"/>
        <dbReference type="ChEBI" id="CHEBI:29999"/>
        <dbReference type="ChEBI" id="CHEBI:30616"/>
        <dbReference type="ChEBI" id="CHEBI:83421"/>
        <dbReference type="ChEBI" id="CHEBI:456216"/>
        <dbReference type="EC" id="2.7.11.1"/>
    </reaction>
</comment>
<organism evidence="13 14">
    <name type="scientific">Paramecium tetraurelia</name>
    <dbReference type="NCBI Taxonomy" id="5888"/>
    <lineage>
        <taxon>Eukaryota</taxon>
        <taxon>Sar</taxon>
        <taxon>Alveolata</taxon>
        <taxon>Ciliophora</taxon>
        <taxon>Intramacronucleata</taxon>
        <taxon>Oligohymenophorea</taxon>
        <taxon>Peniculida</taxon>
        <taxon>Parameciidae</taxon>
        <taxon>Paramecium</taxon>
    </lineage>
</organism>
<dbReference type="Proteomes" id="UP000000600">
    <property type="component" value="Unassembled WGS sequence"/>
</dbReference>
<dbReference type="InterPro" id="IPR011009">
    <property type="entry name" value="Kinase-like_dom_sf"/>
</dbReference>
<feature type="compositionally biased region" description="Polar residues" evidence="11">
    <location>
        <begin position="520"/>
        <end position="551"/>
    </location>
</feature>
<evidence type="ECO:0000256" key="10">
    <source>
        <dbReference type="PROSITE-ProRule" id="PRU10141"/>
    </source>
</evidence>
<dbReference type="PANTHER" id="PTHR44899">
    <property type="entry name" value="CAMK FAMILY PROTEIN KINASE"/>
    <property type="match status" value="1"/>
</dbReference>
<accession>A0BIV6</accession>
<feature type="compositionally biased region" description="Basic and acidic residues" evidence="11">
    <location>
        <begin position="416"/>
        <end position="469"/>
    </location>
</feature>
<keyword evidence="6" id="KW-0418">Kinase</keyword>
<evidence type="ECO:0000313" key="14">
    <source>
        <dbReference type="Proteomes" id="UP000000600"/>
    </source>
</evidence>
<dbReference type="KEGG" id="ptm:GSPATT00004846001"/>
<dbReference type="FunFam" id="3.30.200.20:FF:000097">
    <property type="entry name" value="Probable serine/threonine-protein kinase nek1"/>
    <property type="match status" value="1"/>
</dbReference>
<keyword evidence="14" id="KW-1185">Reference proteome</keyword>
<comment type="similarity">
    <text evidence="1">Belongs to the protein kinase superfamily. NEK Ser/Thr protein kinase family. NIMA subfamily.</text>
</comment>
<dbReference type="PROSITE" id="PS50011">
    <property type="entry name" value="PROTEIN_KINASE_DOM"/>
    <property type="match status" value="1"/>
</dbReference>
<protein>
    <recommendedName>
        <fullName evidence="2">non-specific serine/threonine protein kinase</fullName>
        <ecNumber evidence="2">2.7.11.1</ecNumber>
    </recommendedName>
</protein>
<dbReference type="PROSITE" id="PS00107">
    <property type="entry name" value="PROTEIN_KINASE_ATP"/>
    <property type="match status" value="1"/>
</dbReference>
<dbReference type="FunFam" id="1.10.510.10:FF:001577">
    <property type="entry name" value="Uncharacterized protein"/>
    <property type="match status" value="1"/>
</dbReference>
<dbReference type="Gene3D" id="1.10.510.10">
    <property type="entry name" value="Transferase(Phosphotransferase) domain 1"/>
    <property type="match status" value="1"/>
</dbReference>
<evidence type="ECO:0000256" key="6">
    <source>
        <dbReference type="ARBA" id="ARBA00022777"/>
    </source>
</evidence>
<evidence type="ECO:0000256" key="8">
    <source>
        <dbReference type="ARBA" id="ARBA00047899"/>
    </source>
</evidence>
<evidence type="ECO:0000256" key="4">
    <source>
        <dbReference type="ARBA" id="ARBA00022679"/>
    </source>
</evidence>
<feature type="region of interest" description="Disordered" evidence="11">
    <location>
        <begin position="495"/>
        <end position="551"/>
    </location>
</feature>
<dbReference type="PROSITE" id="PS00108">
    <property type="entry name" value="PROTEIN_KINASE_ST"/>
    <property type="match status" value="1"/>
</dbReference>
<feature type="domain" description="Protein kinase" evidence="12">
    <location>
        <begin position="14"/>
        <end position="269"/>
    </location>
</feature>
<dbReference type="CDD" id="cd22249">
    <property type="entry name" value="UDM1_RNF168_RNF169-like"/>
    <property type="match status" value="1"/>
</dbReference>
<dbReference type="GO" id="GO:0005524">
    <property type="term" value="F:ATP binding"/>
    <property type="evidence" value="ECO:0007669"/>
    <property type="project" value="UniProtKB-UniRule"/>
</dbReference>
<dbReference type="SUPFAM" id="SSF56112">
    <property type="entry name" value="Protein kinase-like (PK-like)"/>
    <property type="match status" value="1"/>
</dbReference>
<dbReference type="InterPro" id="IPR000719">
    <property type="entry name" value="Prot_kinase_dom"/>
</dbReference>
<feature type="binding site" evidence="10">
    <location>
        <position position="43"/>
    </location>
    <ligand>
        <name>ATP</name>
        <dbReference type="ChEBI" id="CHEBI:30616"/>
    </ligand>
</feature>
<dbReference type="RefSeq" id="XP_001425871.1">
    <property type="nucleotide sequence ID" value="XM_001425834.2"/>
</dbReference>
<name>A0BIV6_PARTE</name>
<gene>
    <name evidence="13" type="ORF">GSPATT00004846001</name>
</gene>
<dbReference type="eggNOG" id="KOG0591">
    <property type="taxonomic scope" value="Eukaryota"/>
</dbReference>
<reference evidence="13 14" key="1">
    <citation type="journal article" date="2006" name="Nature">
        <title>Global trends of whole-genome duplications revealed by the ciliate Paramecium tetraurelia.</title>
        <authorList>
            <consortium name="Genoscope"/>
            <person name="Aury J.-M."/>
            <person name="Jaillon O."/>
            <person name="Duret L."/>
            <person name="Noel B."/>
            <person name="Jubin C."/>
            <person name="Porcel B.M."/>
            <person name="Segurens B."/>
            <person name="Daubin V."/>
            <person name="Anthouard V."/>
            <person name="Aiach N."/>
            <person name="Arnaiz O."/>
            <person name="Billaut A."/>
            <person name="Beisson J."/>
            <person name="Blanc I."/>
            <person name="Bouhouche K."/>
            <person name="Camara F."/>
            <person name="Duharcourt S."/>
            <person name="Guigo R."/>
            <person name="Gogendeau D."/>
            <person name="Katinka M."/>
            <person name="Keller A.-M."/>
            <person name="Kissmehl R."/>
            <person name="Klotz C."/>
            <person name="Koll F."/>
            <person name="Le Moue A."/>
            <person name="Lepere C."/>
            <person name="Malinsky S."/>
            <person name="Nowacki M."/>
            <person name="Nowak J.K."/>
            <person name="Plattner H."/>
            <person name="Poulain J."/>
            <person name="Ruiz F."/>
            <person name="Serrano V."/>
            <person name="Zagulski M."/>
            <person name="Dessen P."/>
            <person name="Betermier M."/>
            <person name="Weissenbach J."/>
            <person name="Scarpelli C."/>
            <person name="Schachter V."/>
            <person name="Sperling L."/>
            <person name="Meyer E."/>
            <person name="Cohen J."/>
            <person name="Wincker P."/>
        </authorList>
    </citation>
    <scope>NUCLEOTIDE SEQUENCE [LARGE SCALE GENOMIC DNA]</scope>
    <source>
        <strain evidence="13 14">Stock d4-2</strain>
    </source>
</reference>
<keyword evidence="3" id="KW-0723">Serine/threonine-protein kinase</keyword>
<dbReference type="OMA" id="TERYPAH"/>
<evidence type="ECO:0000259" key="12">
    <source>
        <dbReference type="PROSITE" id="PS50011"/>
    </source>
</evidence>
<sequence length="750" mass="87269">MNVQSTHQSTLQDFQIIQELGSGSFSNVYRVKRIADGQEYALKKVKIANLKPKEKQNALNEVRFLYSINHKHIVAYKEAFIDEPSQCLCIVMELLSGGDVYKKISQARGSTPFTEIDIWRALIHITLGLKALHDQKVVHRDLKSANVFLSSDGTFKLGDLNVSKVAKAGFVYTQTGTPYYASPEVWRDQPYDMKSDIWSLGCVIYEMCSLQTPFRAKDMDLLFQKVQRGTYDQIQSHFSKDLSQMISSLLQIQPHLRPTCDQILANPIVQKHMKNLETNIETKPINKTLMETIQFPNNFKQLKNKLPKSNYDEVNPNVSADRVQDNKSTDKSTSPFRYPQQQYLPITESGISQSQSQSQVNVIQAQQSSPQQIKNNSILDKNSIGVQQPQPQIRQQSYNNKTEKPQSAQLNSRQNPYERAHELKEQKEREIRQQREKDQLLREKRERDAREAKLAKEAKEKQIQEAKERQIQEAKERQLQEAKLRESREQQRLLMEKQQREQQEQQQFRRVSPISAQPRDYQNANYMNQQQPRSQHSYSPITRQAEQQQGYNGQRVNYGNQLQQRPINSQSINVSQNYPSQYSRPYNQEIPQHRISQTPQSAAPRQQYSPFQKPVTERYPAHPQSALPSSNIRESQKSERPQVFPSSAKVVKQRQSDTNLKKEFSSPAQQQAIRPAGKASRQQSNNIFQQIDRIKSDPKPQNNFIAGNYNHFYPIDNYQRHASDQNLIKYQLRQQDRQVLLRPQINNRKY</sequence>
<dbReference type="HOGENOM" id="CLU_371101_0_0_1"/>
<dbReference type="AlphaFoldDB" id="A0BIV6"/>
<dbReference type="InterPro" id="IPR051131">
    <property type="entry name" value="NEK_Ser/Thr_kinase_NIMA"/>
</dbReference>
<dbReference type="GO" id="GO:0004674">
    <property type="term" value="F:protein serine/threonine kinase activity"/>
    <property type="evidence" value="ECO:0000318"/>
    <property type="project" value="GO_Central"/>
</dbReference>
<evidence type="ECO:0000256" key="7">
    <source>
        <dbReference type="ARBA" id="ARBA00022840"/>
    </source>
</evidence>